<feature type="compositionally biased region" description="Basic and acidic residues" evidence="1">
    <location>
        <begin position="313"/>
        <end position="323"/>
    </location>
</feature>
<name>A0A9P4LBB9_9PLEO</name>
<feature type="region of interest" description="Disordered" evidence="1">
    <location>
        <begin position="302"/>
        <end position="323"/>
    </location>
</feature>
<gene>
    <name evidence="3" type="ORF">K460DRAFT_279349</name>
</gene>
<evidence type="ECO:0000256" key="1">
    <source>
        <dbReference type="SAM" id="MobiDB-lite"/>
    </source>
</evidence>
<dbReference type="GeneID" id="63845577"/>
<proteinExistence type="predicted"/>
<keyword evidence="2" id="KW-0732">Signal</keyword>
<feature type="signal peptide" evidence="2">
    <location>
        <begin position="1"/>
        <end position="26"/>
    </location>
</feature>
<evidence type="ECO:0000313" key="3">
    <source>
        <dbReference type="EMBL" id="KAF1849411.1"/>
    </source>
</evidence>
<dbReference type="OrthoDB" id="47375at2759"/>
<feature type="chain" id="PRO_5040276217" evidence="2">
    <location>
        <begin position="27"/>
        <end position="433"/>
    </location>
</feature>
<accession>A0A9P4LBB9</accession>
<dbReference type="RefSeq" id="XP_040791974.1">
    <property type="nucleotide sequence ID" value="XM_040928324.1"/>
</dbReference>
<dbReference type="AlphaFoldDB" id="A0A9P4LBB9"/>
<keyword evidence="4" id="KW-1185">Reference proteome</keyword>
<dbReference type="Proteomes" id="UP000800039">
    <property type="component" value="Unassembled WGS sequence"/>
</dbReference>
<organism evidence="3 4">
    <name type="scientific">Cucurbitaria berberidis CBS 394.84</name>
    <dbReference type="NCBI Taxonomy" id="1168544"/>
    <lineage>
        <taxon>Eukaryota</taxon>
        <taxon>Fungi</taxon>
        <taxon>Dikarya</taxon>
        <taxon>Ascomycota</taxon>
        <taxon>Pezizomycotina</taxon>
        <taxon>Dothideomycetes</taxon>
        <taxon>Pleosporomycetidae</taxon>
        <taxon>Pleosporales</taxon>
        <taxon>Pleosporineae</taxon>
        <taxon>Cucurbitariaceae</taxon>
        <taxon>Cucurbitaria</taxon>
    </lineage>
</organism>
<sequence>MLASRKRSTPLLLALTLIFIVTWYHSRDVDRTHEQRASSVIPANRTLGFGAVVVVSRDGSERRHSLVQAANVTDFDLTIPKQPVWTEGHVQRFINGQDDVQKGSILAWLGHHNALRWFLNSGAETALILEDDVDWDIRLRSIQIPLAASAARQLLPPPARPRSHHPFASFRSHQTQYWGDHDAWDVVYLGHCGDYFDEVTEDGPMTEHQSYNLSAIPHILYRDPTLPDRSDLHPFTQSLFGMLRMPQKSRALHRSKFPLCSFGYAITRPAAERLLSELAPPQYKVNGPRAFDVALLHACNNGSNTPSPTPPWKDPRLHPDPALRRKYPSPGLRCWTLNSELFHHMPGHSLVDEIGESSGEEPGIPPVDLAAQAQVVIRNETTNINCGFWNGAFAFQKDNMTQLHYLQEHVGRQGQCLKEGRKLPRDSIQQLID</sequence>
<reference evidence="3" key="1">
    <citation type="submission" date="2020-01" db="EMBL/GenBank/DDBJ databases">
        <authorList>
            <consortium name="DOE Joint Genome Institute"/>
            <person name="Haridas S."/>
            <person name="Albert R."/>
            <person name="Binder M."/>
            <person name="Bloem J."/>
            <person name="Labutti K."/>
            <person name="Salamov A."/>
            <person name="Andreopoulos B."/>
            <person name="Baker S.E."/>
            <person name="Barry K."/>
            <person name="Bills G."/>
            <person name="Bluhm B.H."/>
            <person name="Cannon C."/>
            <person name="Castanera R."/>
            <person name="Culley D.E."/>
            <person name="Daum C."/>
            <person name="Ezra D."/>
            <person name="Gonzalez J.B."/>
            <person name="Henrissat B."/>
            <person name="Kuo A."/>
            <person name="Liang C."/>
            <person name="Lipzen A."/>
            <person name="Lutzoni F."/>
            <person name="Magnuson J."/>
            <person name="Mondo S."/>
            <person name="Nolan M."/>
            <person name="Ohm R."/>
            <person name="Pangilinan J."/>
            <person name="Park H.-J."/>
            <person name="Ramirez L."/>
            <person name="Alfaro M."/>
            <person name="Sun H."/>
            <person name="Tritt A."/>
            <person name="Yoshinaga Y."/>
            <person name="Zwiers L.-H."/>
            <person name="Turgeon B.G."/>
            <person name="Goodwin S.B."/>
            <person name="Spatafora J.W."/>
            <person name="Crous P.W."/>
            <person name="Grigoriev I.V."/>
        </authorList>
    </citation>
    <scope>NUCLEOTIDE SEQUENCE</scope>
    <source>
        <strain evidence="3">CBS 394.84</strain>
    </source>
</reference>
<protein>
    <submittedName>
        <fullName evidence="3">Glycosyltransferase family 25 protein</fullName>
    </submittedName>
</protein>
<evidence type="ECO:0000313" key="4">
    <source>
        <dbReference type="Proteomes" id="UP000800039"/>
    </source>
</evidence>
<dbReference type="EMBL" id="ML976615">
    <property type="protein sequence ID" value="KAF1849411.1"/>
    <property type="molecule type" value="Genomic_DNA"/>
</dbReference>
<evidence type="ECO:0000256" key="2">
    <source>
        <dbReference type="SAM" id="SignalP"/>
    </source>
</evidence>
<comment type="caution">
    <text evidence="3">The sequence shown here is derived from an EMBL/GenBank/DDBJ whole genome shotgun (WGS) entry which is preliminary data.</text>
</comment>